<dbReference type="PANTHER" id="PTHR11364">
    <property type="entry name" value="THIOSULFATE SULFERTANSFERASE"/>
    <property type="match status" value="1"/>
</dbReference>
<dbReference type="CDD" id="cd01449">
    <property type="entry name" value="TST_Repeat_2"/>
    <property type="match status" value="1"/>
</dbReference>
<dbReference type="PROSITE" id="PS50206">
    <property type="entry name" value="RHODANESE_3"/>
    <property type="match status" value="2"/>
</dbReference>
<keyword evidence="1" id="KW-0808">Transferase</keyword>
<keyword evidence="2" id="KW-0677">Repeat</keyword>
<organism evidence="4">
    <name type="scientific">Attheya septentrionalis</name>
    <dbReference type="NCBI Taxonomy" id="420275"/>
    <lineage>
        <taxon>Eukaryota</taxon>
        <taxon>Sar</taxon>
        <taxon>Stramenopiles</taxon>
        <taxon>Ochrophyta</taxon>
        <taxon>Bacillariophyta</taxon>
        <taxon>Coscinodiscophyceae</taxon>
        <taxon>Chaetocerotophycidae</taxon>
        <taxon>Chaetocerotales</taxon>
        <taxon>Attheyaceae</taxon>
        <taxon>Attheya</taxon>
    </lineage>
</organism>
<dbReference type="InterPro" id="IPR045078">
    <property type="entry name" value="TST/MPST-like"/>
</dbReference>
<dbReference type="GO" id="GO:0004792">
    <property type="term" value="F:thiosulfate-cyanide sulfurtransferase activity"/>
    <property type="evidence" value="ECO:0007669"/>
    <property type="project" value="TreeGrafter"/>
</dbReference>
<dbReference type="InterPro" id="IPR001763">
    <property type="entry name" value="Rhodanese-like_dom"/>
</dbReference>
<evidence type="ECO:0000259" key="3">
    <source>
        <dbReference type="PROSITE" id="PS50206"/>
    </source>
</evidence>
<feature type="domain" description="Rhodanese" evidence="3">
    <location>
        <begin position="74"/>
        <end position="198"/>
    </location>
</feature>
<dbReference type="Pfam" id="PF00581">
    <property type="entry name" value="Rhodanese"/>
    <property type="match status" value="1"/>
</dbReference>
<sequence>MNRVALGFALFSTSARSHLRLGNAFAIVSSSFSHSRASFASIATTKKRHMTTMIMSDPTLFKSVEECLVLSSQHQQETKFVDGSWHLGRPGGGRADYEAGPRIAGAAFFDIDDFSSKGPELNPRDLPHMMPTKRLFAKVMDALNISNTDTVIIYGTEGCMTTPRAWFTMQAMGHPTNQLFLMQGSLKKWEEKGGKIERGFQKALLENDLTLNDDEAPTNYQGTESKGVVDLEYVKQIIVDASADAGKVGNDENDAIIIDARGSGRFYGQAPEPRKGLRGGHMPGAYNVPFDTLLQPESSGKFRSVAEMKQIFSNAGVDVMTEQNVICSCGSGVTACTIAAALQACGRDPTKTFVYDGSWAEWGSLPDTPIVSNKAETTVS</sequence>
<evidence type="ECO:0000256" key="2">
    <source>
        <dbReference type="ARBA" id="ARBA00022737"/>
    </source>
</evidence>
<evidence type="ECO:0000313" key="4">
    <source>
        <dbReference type="EMBL" id="CAD9824976.1"/>
    </source>
</evidence>
<gene>
    <name evidence="4" type="ORF">ASEP1449_LOCUS16810</name>
</gene>
<dbReference type="InterPro" id="IPR036873">
    <property type="entry name" value="Rhodanese-like_dom_sf"/>
</dbReference>
<protein>
    <recommendedName>
        <fullName evidence="3">Rhodanese domain-containing protein</fullName>
    </recommendedName>
</protein>
<proteinExistence type="predicted"/>
<accession>A0A7S2XRP7</accession>
<dbReference type="SMART" id="SM00450">
    <property type="entry name" value="RHOD"/>
    <property type="match status" value="2"/>
</dbReference>
<dbReference type="PANTHER" id="PTHR11364:SF27">
    <property type="entry name" value="SULFURTRANSFERASE"/>
    <property type="match status" value="1"/>
</dbReference>
<name>A0A7S2XRP7_9STRA</name>
<dbReference type="CDD" id="cd01448">
    <property type="entry name" value="TST_Repeat_1"/>
    <property type="match status" value="1"/>
</dbReference>
<dbReference type="Gene3D" id="3.40.250.10">
    <property type="entry name" value="Rhodanese-like domain"/>
    <property type="match status" value="2"/>
</dbReference>
<evidence type="ECO:0000256" key="1">
    <source>
        <dbReference type="ARBA" id="ARBA00022679"/>
    </source>
</evidence>
<dbReference type="AlphaFoldDB" id="A0A7S2XRP7"/>
<feature type="domain" description="Rhodanese" evidence="3">
    <location>
        <begin position="251"/>
        <end position="371"/>
    </location>
</feature>
<dbReference type="SUPFAM" id="SSF52821">
    <property type="entry name" value="Rhodanese/Cell cycle control phosphatase"/>
    <property type="match status" value="2"/>
</dbReference>
<dbReference type="GO" id="GO:0005739">
    <property type="term" value="C:mitochondrion"/>
    <property type="evidence" value="ECO:0007669"/>
    <property type="project" value="TreeGrafter"/>
</dbReference>
<reference evidence="4" key="1">
    <citation type="submission" date="2021-01" db="EMBL/GenBank/DDBJ databases">
        <authorList>
            <person name="Corre E."/>
            <person name="Pelletier E."/>
            <person name="Niang G."/>
            <person name="Scheremetjew M."/>
            <person name="Finn R."/>
            <person name="Kale V."/>
            <person name="Holt S."/>
            <person name="Cochrane G."/>
            <person name="Meng A."/>
            <person name="Brown T."/>
            <person name="Cohen L."/>
        </authorList>
    </citation>
    <scope>NUCLEOTIDE SEQUENCE</scope>
    <source>
        <strain evidence="4">CCMP2084</strain>
    </source>
</reference>
<dbReference type="EMBL" id="HBHQ01024937">
    <property type="protein sequence ID" value="CAD9824976.1"/>
    <property type="molecule type" value="Transcribed_RNA"/>
</dbReference>